<reference evidence="4 5" key="1">
    <citation type="journal article" date="2019" name="Int. J. Syst. Evol. Microbiol.">
        <title>The Global Catalogue of Microorganisms (GCM) 10K type strain sequencing project: providing services to taxonomists for standard genome sequencing and annotation.</title>
        <authorList>
            <consortium name="The Broad Institute Genomics Platform"/>
            <consortium name="The Broad Institute Genome Sequencing Center for Infectious Disease"/>
            <person name="Wu L."/>
            <person name="Ma J."/>
        </authorList>
    </citation>
    <scope>NUCLEOTIDE SEQUENCE [LARGE SCALE GENOMIC DNA]</scope>
    <source>
        <strain evidence="4 5">NBRC 111368</strain>
    </source>
</reference>
<dbReference type="GO" id="GO:0016491">
    <property type="term" value="F:oxidoreductase activity"/>
    <property type="evidence" value="ECO:0007669"/>
    <property type="project" value="UniProtKB-KW"/>
</dbReference>
<keyword evidence="5" id="KW-1185">Reference proteome</keyword>
<evidence type="ECO:0000259" key="3">
    <source>
        <dbReference type="Pfam" id="PF16884"/>
    </source>
</evidence>
<feature type="compositionally biased region" description="Basic and acidic residues" evidence="2">
    <location>
        <begin position="1"/>
        <end position="16"/>
    </location>
</feature>
<protein>
    <submittedName>
        <fullName evidence="4">NADP-dependent oxidoreductase</fullName>
    </submittedName>
</protein>
<proteinExistence type="predicted"/>
<dbReference type="AlphaFoldDB" id="A0ABD5S1P6"/>
<dbReference type="Gene3D" id="3.90.180.10">
    <property type="entry name" value="Medium-chain alcohol dehydrogenases, catalytic domain"/>
    <property type="match status" value="1"/>
</dbReference>
<evidence type="ECO:0000256" key="2">
    <source>
        <dbReference type="SAM" id="MobiDB-lite"/>
    </source>
</evidence>
<dbReference type="Pfam" id="PF16884">
    <property type="entry name" value="ADH_N_2"/>
    <property type="match status" value="1"/>
</dbReference>
<evidence type="ECO:0000313" key="4">
    <source>
        <dbReference type="EMBL" id="MFC6725609.1"/>
    </source>
</evidence>
<dbReference type="Proteomes" id="UP001596328">
    <property type="component" value="Unassembled WGS sequence"/>
</dbReference>
<dbReference type="InterPro" id="IPR011032">
    <property type="entry name" value="GroES-like_sf"/>
</dbReference>
<organism evidence="4 5">
    <name type="scientific">Halobium palmae</name>
    <dbReference type="NCBI Taxonomy" id="1776492"/>
    <lineage>
        <taxon>Archaea</taxon>
        <taxon>Methanobacteriati</taxon>
        <taxon>Methanobacteriota</taxon>
        <taxon>Stenosarchaea group</taxon>
        <taxon>Halobacteria</taxon>
        <taxon>Halobacteriales</taxon>
        <taxon>Haloferacaceae</taxon>
        <taxon>Halobium</taxon>
    </lineage>
</organism>
<keyword evidence="1" id="KW-0560">Oxidoreductase</keyword>
<gene>
    <name evidence="4" type="ORF">ACFQE1_14790</name>
</gene>
<dbReference type="SUPFAM" id="SSF50129">
    <property type="entry name" value="GroES-like"/>
    <property type="match status" value="1"/>
</dbReference>
<dbReference type="PANTHER" id="PTHR43205:SF7">
    <property type="entry name" value="PROSTAGLANDIN REDUCTASE 1"/>
    <property type="match status" value="1"/>
</dbReference>
<feature type="region of interest" description="Disordered" evidence="2">
    <location>
        <begin position="1"/>
        <end position="31"/>
    </location>
</feature>
<dbReference type="InterPro" id="IPR041694">
    <property type="entry name" value="ADH_N_2"/>
</dbReference>
<feature type="non-terminal residue" evidence="4">
    <location>
        <position position="112"/>
    </location>
</feature>
<dbReference type="EMBL" id="JBHSWU010000613">
    <property type="protein sequence ID" value="MFC6725609.1"/>
    <property type="molecule type" value="Genomic_DNA"/>
</dbReference>
<evidence type="ECO:0000313" key="5">
    <source>
        <dbReference type="Proteomes" id="UP001596328"/>
    </source>
</evidence>
<name>A0ABD5S1P6_9EURY</name>
<dbReference type="InterPro" id="IPR045010">
    <property type="entry name" value="MDR_fam"/>
</dbReference>
<feature type="domain" description="Oxidoreductase N-terminal" evidence="3">
    <location>
        <begin position="6"/>
        <end position="111"/>
    </location>
</feature>
<accession>A0ABD5S1P6</accession>
<dbReference type="PANTHER" id="PTHR43205">
    <property type="entry name" value="PROSTAGLANDIN REDUCTASE"/>
    <property type="match status" value="1"/>
</dbReference>
<evidence type="ECO:0000256" key="1">
    <source>
        <dbReference type="ARBA" id="ARBA00023002"/>
    </source>
</evidence>
<comment type="caution">
    <text evidence="4">The sequence shown here is derived from an EMBL/GenBank/DDBJ whole genome shotgun (WGS) entry which is preliminary data.</text>
</comment>
<sequence length="112" mass="12738">MHDSNREWYFVERPDGEPDPDCFELRESDRPEPESGELLVRVRYLSVDPYMRGRMRDSESYAEPWDVGDVLQGGVVGEVVESDDDDRYGEGDLVTGQGTWSDYAVLDADDVA</sequence>